<dbReference type="CDD" id="cd05239">
    <property type="entry name" value="GDP_FS_SDR_e"/>
    <property type="match status" value="1"/>
</dbReference>
<gene>
    <name evidence="9" type="primary">fcl</name>
    <name evidence="12" type="ORF">EPJ74_08825</name>
    <name evidence="11" type="ORF">EPJ80_07555</name>
</gene>
<dbReference type="RefSeq" id="WP_147561164.1">
    <property type="nucleotide sequence ID" value="NZ_SAXT01000005.1"/>
</dbReference>
<dbReference type="UniPathway" id="UPA00128">
    <property type="reaction ID" value="UER00191"/>
</dbReference>
<evidence type="ECO:0000256" key="3">
    <source>
        <dbReference type="ARBA" id="ARBA00012371"/>
    </source>
</evidence>
<organism evidence="11 14">
    <name type="scientific">Brachyspira aalborgi</name>
    <dbReference type="NCBI Taxonomy" id="29522"/>
    <lineage>
        <taxon>Bacteria</taxon>
        <taxon>Pseudomonadati</taxon>
        <taxon>Spirochaetota</taxon>
        <taxon>Spirochaetia</taxon>
        <taxon>Brachyspirales</taxon>
        <taxon>Brachyspiraceae</taxon>
        <taxon>Brachyspira</taxon>
    </lineage>
</organism>
<evidence type="ECO:0000313" key="12">
    <source>
        <dbReference type="EMBL" id="TXJ59965.1"/>
    </source>
</evidence>
<feature type="site" description="Important for catalytic activity" evidence="9">
    <location>
        <position position="105"/>
    </location>
</feature>
<comment type="similarity">
    <text evidence="2 9">Belongs to the NAD(P)-dependent epimerase/dehydratase family. Fucose synthase subfamily.</text>
</comment>
<feature type="binding site" evidence="9">
    <location>
        <begin position="8"/>
        <end position="14"/>
    </location>
    <ligand>
        <name>NADP(+)</name>
        <dbReference type="ChEBI" id="CHEBI:58349"/>
    </ligand>
</feature>
<keyword evidence="6 9" id="KW-0413">Isomerase</keyword>
<comment type="function">
    <text evidence="9">Catalyzes the two-step NADP-dependent conversion of GDP-4-dehydro-6-deoxy-D-mannose to GDP-fucose, involving an epimerase and a reductase reaction.</text>
</comment>
<reference evidence="11" key="2">
    <citation type="submission" date="2019-01" db="EMBL/GenBank/DDBJ databases">
        <authorList>
            <person name="Thorell K."/>
        </authorList>
    </citation>
    <scope>NUCLEOTIDE SEQUENCE</scope>
    <source>
        <strain evidence="12">PC2022III</strain>
        <strain evidence="11">W1</strain>
    </source>
</reference>
<dbReference type="GO" id="GO:0042351">
    <property type="term" value="P:'de novo' GDP-L-fucose biosynthetic process"/>
    <property type="evidence" value="ECO:0007669"/>
    <property type="project" value="UniProtKB-UniRule"/>
</dbReference>
<evidence type="ECO:0000256" key="5">
    <source>
        <dbReference type="ARBA" id="ARBA00023002"/>
    </source>
</evidence>
<comment type="catalytic activity">
    <reaction evidence="8 9">
        <text>GDP-beta-L-fucose + NADP(+) = GDP-4-dehydro-alpha-D-rhamnose + NADPH + H(+)</text>
        <dbReference type="Rhea" id="RHEA:18885"/>
        <dbReference type="ChEBI" id="CHEBI:15378"/>
        <dbReference type="ChEBI" id="CHEBI:57273"/>
        <dbReference type="ChEBI" id="CHEBI:57783"/>
        <dbReference type="ChEBI" id="CHEBI:57964"/>
        <dbReference type="ChEBI" id="CHEBI:58349"/>
        <dbReference type="EC" id="1.1.1.271"/>
    </reaction>
</comment>
<feature type="binding site" evidence="9">
    <location>
        <position position="138"/>
    </location>
    <ligand>
        <name>NADP(+)</name>
        <dbReference type="ChEBI" id="CHEBI:58349"/>
    </ligand>
</feature>
<dbReference type="InterPro" id="IPR001509">
    <property type="entry name" value="Epimerase_deHydtase"/>
</dbReference>
<comment type="caution">
    <text evidence="11">The sequence shown here is derived from an EMBL/GenBank/DDBJ whole genome shotgun (WGS) entry which is preliminary data.</text>
</comment>
<evidence type="ECO:0000259" key="10">
    <source>
        <dbReference type="Pfam" id="PF01370"/>
    </source>
</evidence>
<evidence type="ECO:0000256" key="7">
    <source>
        <dbReference type="ARBA" id="ARBA00023268"/>
    </source>
</evidence>
<dbReference type="AlphaFoldDB" id="A0A5C8CDU8"/>
<dbReference type="EMBL" id="SAXT01000005">
    <property type="protein sequence ID" value="TXJ11570.1"/>
    <property type="molecule type" value="Genomic_DNA"/>
</dbReference>
<feature type="binding site" evidence="9">
    <location>
        <position position="185"/>
    </location>
    <ligand>
        <name>substrate</name>
    </ligand>
</feature>
<dbReference type="GO" id="GO:0016853">
    <property type="term" value="F:isomerase activity"/>
    <property type="evidence" value="ECO:0007669"/>
    <property type="project" value="UniProtKB-KW"/>
</dbReference>
<dbReference type="GO" id="GO:0050577">
    <property type="term" value="F:GDP-L-fucose synthase activity"/>
    <property type="evidence" value="ECO:0007669"/>
    <property type="project" value="UniProtKB-UniRule"/>
</dbReference>
<feature type="binding site" evidence="9">
    <location>
        <position position="270"/>
    </location>
    <ligand>
        <name>substrate</name>
    </ligand>
</feature>
<feature type="site" description="Important for catalytic activity" evidence="9">
    <location>
        <position position="107"/>
    </location>
</feature>
<dbReference type="HAMAP" id="MF_00956">
    <property type="entry name" value="GDP_fucose_synth"/>
    <property type="match status" value="1"/>
</dbReference>
<dbReference type="PANTHER" id="PTHR43238">
    <property type="entry name" value="GDP-L-FUCOSE SYNTHASE"/>
    <property type="match status" value="1"/>
</dbReference>
<dbReference type="EC" id="1.1.1.271" evidence="3 9"/>
<dbReference type="InterPro" id="IPR036291">
    <property type="entry name" value="NAD(P)-bd_dom_sf"/>
</dbReference>
<dbReference type="Proteomes" id="UP000322188">
    <property type="component" value="Unassembled WGS sequence"/>
</dbReference>
<reference evidence="13 14" key="1">
    <citation type="journal article" date="1992" name="Lakartidningen">
        <title>[Penicillin V and not amoxicillin is the first choice preparation in acute otitis].</title>
        <authorList>
            <person name="Kamme C."/>
            <person name="Lundgren K."/>
            <person name="Prellner K."/>
        </authorList>
    </citation>
    <scope>NUCLEOTIDE SEQUENCE [LARGE SCALE GENOMIC DNA]</scope>
    <source>
        <strain evidence="12 13">PC2022III</strain>
        <strain evidence="11 14">W1</strain>
    </source>
</reference>
<feature type="binding site" evidence="9">
    <location>
        <begin position="161"/>
        <end position="164"/>
    </location>
    <ligand>
        <name>NADP(+)</name>
        <dbReference type="ChEBI" id="CHEBI:58349"/>
    </ligand>
</feature>
<proteinExistence type="inferred from homology"/>
<evidence type="ECO:0000256" key="4">
    <source>
        <dbReference type="ARBA" id="ARBA00022857"/>
    </source>
</evidence>
<protein>
    <recommendedName>
        <fullName evidence="3 9">GDP-L-fucose synthase</fullName>
        <ecNumber evidence="3 9">1.1.1.271</ecNumber>
    </recommendedName>
    <alternativeName>
        <fullName evidence="9">GDP-4-keto-6-deoxy-D-mannose-3,5-epimerase-4-reductase</fullName>
    </alternativeName>
</protein>
<dbReference type="SUPFAM" id="SSF51735">
    <property type="entry name" value="NAD(P)-binding Rossmann-fold domains"/>
    <property type="match status" value="1"/>
</dbReference>
<dbReference type="InterPro" id="IPR028614">
    <property type="entry name" value="GDP_fucose/colitose_synth"/>
</dbReference>
<accession>A0A5C8CDU8</accession>
<keyword evidence="7 9" id="KW-0511">Multifunctional enzyme</keyword>
<evidence type="ECO:0000256" key="6">
    <source>
        <dbReference type="ARBA" id="ARBA00023235"/>
    </source>
</evidence>
<comment type="pathway">
    <text evidence="1 9">Nucleotide-sugar biosynthesis; GDP-L-fucose biosynthesis via de novo pathway; GDP-L-fucose from GDP-alpha-D-mannose: step 2/2.</text>
</comment>
<feature type="binding site" evidence="9">
    <location>
        <begin position="103"/>
        <end position="106"/>
    </location>
    <ligand>
        <name>NADP(+)</name>
        <dbReference type="ChEBI" id="CHEBI:58349"/>
    </ligand>
</feature>
<feature type="binding site" evidence="9">
    <location>
        <position position="177"/>
    </location>
    <ligand>
        <name>NADP(+)</name>
        <dbReference type="ChEBI" id="CHEBI:58349"/>
    </ligand>
</feature>
<evidence type="ECO:0000256" key="9">
    <source>
        <dbReference type="HAMAP-Rule" id="MF_00956"/>
    </source>
</evidence>
<feature type="binding site" evidence="9">
    <location>
        <position position="200"/>
    </location>
    <ligand>
        <name>substrate</name>
    </ligand>
</feature>
<dbReference type="EMBL" id="SAYK01000007">
    <property type="protein sequence ID" value="TXJ59965.1"/>
    <property type="molecule type" value="Genomic_DNA"/>
</dbReference>
<name>A0A5C8CDU8_9SPIR</name>
<dbReference type="GO" id="GO:0070401">
    <property type="term" value="F:NADP+ binding"/>
    <property type="evidence" value="ECO:0007669"/>
    <property type="project" value="UniProtKB-UniRule"/>
</dbReference>
<dbReference type="Gene3D" id="3.40.50.720">
    <property type="entry name" value="NAD(P)-binding Rossmann-like Domain"/>
    <property type="match status" value="1"/>
</dbReference>
<feature type="binding site" evidence="9">
    <location>
        <position position="207"/>
    </location>
    <ligand>
        <name>substrate</name>
    </ligand>
</feature>
<dbReference type="Proteomes" id="UP000325116">
    <property type="component" value="Unassembled WGS sequence"/>
</dbReference>
<feature type="domain" description="NAD-dependent epimerase/dehydratase" evidence="10">
    <location>
        <begin position="4"/>
        <end position="238"/>
    </location>
</feature>
<evidence type="ECO:0000256" key="8">
    <source>
        <dbReference type="ARBA" id="ARBA00051935"/>
    </source>
</evidence>
<keyword evidence="4 9" id="KW-0521">NADP</keyword>
<dbReference type="PANTHER" id="PTHR43238:SF1">
    <property type="entry name" value="GDP-L-FUCOSE SYNTHASE"/>
    <property type="match status" value="1"/>
</dbReference>
<evidence type="ECO:0000313" key="14">
    <source>
        <dbReference type="Proteomes" id="UP000325116"/>
    </source>
</evidence>
<evidence type="ECO:0000256" key="2">
    <source>
        <dbReference type="ARBA" id="ARBA00005959"/>
    </source>
</evidence>
<dbReference type="FunFam" id="3.40.50.720:FF:000101">
    <property type="entry name" value="GDP-L-fucose synthase"/>
    <property type="match status" value="1"/>
</dbReference>
<dbReference type="Gene3D" id="3.90.25.10">
    <property type="entry name" value="UDP-galactose 4-epimerase, domain 1"/>
    <property type="match status" value="1"/>
</dbReference>
<evidence type="ECO:0000313" key="13">
    <source>
        <dbReference type="Proteomes" id="UP000322188"/>
    </source>
</evidence>
<evidence type="ECO:0000256" key="1">
    <source>
        <dbReference type="ARBA" id="ARBA00004883"/>
    </source>
</evidence>
<evidence type="ECO:0000313" key="11">
    <source>
        <dbReference type="EMBL" id="TXJ11570.1"/>
    </source>
</evidence>
<dbReference type="Pfam" id="PF01370">
    <property type="entry name" value="Epimerase"/>
    <property type="match status" value="1"/>
</dbReference>
<feature type="active site" description="Proton donor/acceptor" evidence="9">
    <location>
        <position position="134"/>
    </location>
</feature>
<keyword evidence="5 9" id="KW-0560">Oxidoreductase</keyword>
<sequence length="310" mass="35465">MKKVYIAGHKGLVGSAIERVFTKKGYKDIIKKTHSELDLRERDKVFEFFKKEKPEWVILSAAKVGGIYANDTYPVDFLLYNLQIQNNIIEASFENGVEKLLFLGSSCIYPKECPQPIKEEYLLSGYLESTNRAYALAKISGIELCAAYNKQYKTNYIAVMPCNLYGINDNYHKENAHVIPMLIRRFHEAKINKDKETIIWGSGTPLREFMNSDDLAEACLYLMENKDAKEIGKFINIGSGKEITIKDLAKLIKKIVGFEGNIILDSSKPDGTMRKLLDVSKINNLGWHYKTELEEGLKIAYNDFLKNYKD</sequence>
<dbReference type="GeneID" id="61067423"/>